<gene>
    <name evidence="1" type="ORF">IMCC3135_18610</name>
</gene>
<accession>A0A2Z2NUV8</accession>
<proteinExistence type="predicted"/>
<evidence type="ECO:0000313" key="1">
    <source>
        <dbReference type="EMBL" id="ASJ73801.1"/>
    </source>
</evidence>
<protein>
    <submittedName>
        <fullName evidence="1">Uncharacterized protein</fullName>
    </submittedName>
</protein>
<sequence length="48" mass="5342">MTCVVSRGAGVTNTTGTNGRDEMCMRDLVGSYTLQRKMFAYVLKRLLP</sequence>
<name>A0A2Z2NUV8_9GAMM</name>
<keyword evidence="2" id="KW-1185">Reference proteome</keyword>
<dbReference type="AlphaFoldDB" id="A0A2Z2NUV8"/>
<evidence type="ECO:0000313" key="2">
    <source>
        <dbReference type="Proteomes" id="UP000250079"/>
    </source>
</evidence>
<dbReference type="Proteomes" id="UP000250079">
    <property type="component" value="Chromosome"/>
</dbReference>
<organism evidence="1 2">
    <name type="scientific">Granulosicoccus antarcticus IMCC3135</name>
    <dbReference type="NCBI Taxonomy" id="1192854"/>
    <lineage>
        <taxon>Bacteria</taxon>
        <taxon>Pseudomonadati</taxon>
        <taxon>Pseudomonadota</taxon>
        <taxon>Gammaproteobacteria</taxon>
        <taxon>Chromatiales</taxon>
        <taxon>Granulosicoccaceae</taxon>
        <taxon>Granulosicoccus</taxon>
    </lineage>
</organism>
<dbReference type="KEGG" id="gai:IMCC3135_18610"/>
<dbReference type="EMBL" id="CP018632">
    <property type="protein sequence ID" value="ASJ73801.1"/>
    <property type="molecule type" value="Genomic_DNA"/>
</dbReference>
<reference evidence="1 2" key="1">
    <citation type="submission" date="2016-12" db="EMBL/GenBank/DDBJ databases">
        <authorList>
            <person name="Song W.-J."/>
            <person name="Kurnit D.M."/>
        </authorList>
    </citation>
    <scope>NUCLEOTIDE SEQUENCE [LARGE SCALE GENOMIC DNA]</scope>
    <source>
        <strain evidence="1 2">IMCC3135</strain>
    </source>
</reference>